<gene>
    <name evidence="1" type="ORF">XD94_1732</name>
</gene>
<sequence length="60" mass="6650">LQEYVSLLDFATSEPNISQGDQIKKTIMDEIVAAMNYMKSPEQAMKDAASKINSILQSVN</sequence>
<proteinExistence type="predicted"/>
<evidence type="ECO:0000313" key="1">
    <source>
        <dbReference type="EMBL" id="KUK78414.1"/>
    </source>
</evidence>
<protein>
    <recommendedName>
        <fullName evidence="3">ABC-type sugar transport system, periplasmic component</fullName>
    </recommendedName>
</protein>
<comment type="caution">
    <text evidence="1">The sequence shown here is derived from an EMBL/GenBank/DDBJ whole genome shotgun (WGS) entry which is preliminary data.</text>
</comment>
<evidence type="ECO:0000313" key="2">
    <source>
        <dbReference type="Proteomes" id="UP000054092"/>
    </source>
</evidence>
<reference evidence="2" key="1">
    <citation type="journal article" date="2015" name="MBio">
        <title>Genome-Resolved Metagenomic Analysis Reveals Roles for Candidate Phyla and Other Microbial Community Members in Biogeochemical Transformations in Oil Reservoirs.</title>
        <authorList>
            <person name="Hu P."/>
            <person name="Tom L."/>
            <person name="Singh A."/>
            <person name="Thomas B.C."/>
            <person name="Baker B.J."/>
            <person name="Piceno Y.M."/>
            <person name="Andersen G.L."/>
            <person name="Banfield J.F."/>
        </authorList>
    </citation>
    <scope>NUCLEOTIDE SEQUENCE [LARGE SCALE GENOMIC DNA]</scope>
</reference>
<dbReference type="Gene3D" id="3.40.190.10">
    <property type="entry name" value="Periplasmic binding protein-like II"/>
    <property type="match status" value="1"/>
</dbReference>
<evidence type="ECO:0008006" key="3">
    <source>
        <dbReference type="Google" id="ProtNLM"/>
    </source>
</evidence>
<organism evidence="1 2">
    <name type="scientific">Mesotoga prima</name>
    <dbReference type="NCBI Taxonomy" id="1184387"/>
    <lineage>
        <taxon>Bacteria</taxon>
        <taxon>Thermotogati</taxon>
        <taxon>Thermotogota</taxon>
        <taxon>Thermotogae</taxon>
        <taxon>Kosmotogales</taxon>
        <taxon>Kosmotogaceae</taxon>
        <taxon>Mesotoga</taxon>
    </lineage>
</organism>
<dbReference type="EMBL" id="LGGP01000377">
    <property type="protein sequence ID" value="KUK78414.1"/>
    <property type="molecule type" value="Genomic_DNA"/>
</dbReference>
<dbReference type="Proteomes" id="UP000054092">
    <property type="component" value="Unassembled WGS sequence"/>
</dbReference>
<dbReference type="AlphaFoldDB" id="A0A117M0Z6"/>
<feature type="non-terminal residue" evidence="1">
    <location>
        <position position="1"/>
    </location>
</feature>
<accession>A0A117M0Z6</accession>
<dbReference type="PATRIC" id="fig|1184387.3.peg.134"/>
<name>A0A117M0Z6_9BACT</name>